<sequence>MTRTTTLKVDDEQGTIALATRLAAHLRIGDAVLLDGSLAAGKTFFTRALIRAMGCDEDVTSPTYTIANIYDGPNFPILHVDAYRLKDAQEFYHLGLDDYFETGVSVIEWGERIDGFFDTPLSIHIGFEPQDTARSITLTAQDARWADVLTDLETTQ</sequence>
<dbReference type="InterPro" id="IPR027417">
    <property type="entry name" value="P-loop_NTPase"/>
</dbReference>
<comment type="subcellular location">
    <subcellularLocation>
        <location evidence="1">Cytoplasm</location>
    </subcellularLocation>
</comment>
<proteinExistence type="inferred from homology"/>
<dbReference type="GO" id="GO:0005524">
    <property type="term" value="F:ATP binding"/>
    <property type="evidence" value="ECO:0007669"/>
    <property type="project" value="UniProtKB-KW"/>
</dbReference>
<dbReference type="GO" id="GO:0046872">
    <property type="term" value="F:metal ion binding"/>
    <property type="evidence" value="ECO:0007669"/>
    <property type="project" value="UniProtKB-KW"/>
</dbReference>
<keyword evidence="7" id="KW-0547">Nucleotide-binding</keyword>
<keyword evidence="6" id="KW-0479">Metal-binding</keyword>
<evidence type="ECO:0000313" key="11">
    <source>
        <dbReference type="EMBL" id="ALI54953.1"/>
    </source>
</evidence>
<keyword evidence="9" id="KW-0460">Magnesium</keyword>
<dbReference type="GO" id="GO:0005737">
    <property type="term" value="C:cytoplasm"/>
    <property type="evidence" value="ECO:0007669"/>
    <property type="project" value="UniProtKB-SubCell"/>
</dbReference>
<evidence type="ECO:0000256" key="10">
    <source>
        <dbReference type="ARBA" id="ARBA00032441"/>
    </source>
</evidence>
<dbReference type="PANTHER" id="PTHR33540">
    <property type="entry name" value="TRNA THREONYLCARBAMOYLADENOSINE BIOSYNTHESIS PROTEIN TSAE"/>
    <property type="match status" value="1"/>
</dbReference>
<dbReference type="EMBL" id="CP012023">
    <property type="protein sequence ID" value="ALI54953.1"/>
    <property type="molecule type" value="Genomic_DNA"/>
</dbReference>
<evidence type="ECO:0000256" key="9">
    <source>
        <dbReference type="ARBA" id="ARBA00022842"/>
    </source>
</evidence>
<dbReference type="GO" id="GO:0002949">
    <property type="term" value="P:tRNA threonylcarbamoyladenosine modification"/>
    <property type="evidence" value="ECO:0007669"/>
    <property type="project" value="InterPro"/>
</dbReference>
<organism evidence="11 12">
    <name type="scientific">Celeribacter marinus</name>
    <dbReference type="NCBI Taxonomy" id="1397108"/>
    <lineage>
        <taxon>Bacteria</taxon>
        <taxon>Pseudomonadati</taxon>
        <taxon>Pseudomonadota</taxon>
        <taxon>Alphaproteobacteria</taxon>
        <taxon>Rhodobacterales</taxon>
        <taxon>Roseobacteraceae</taxon>
        <taxon>Celeribacter</taxon>
    </lineage>
</organism>
<dbReference type="Proteomes" id="UP000064920">
    <property type="component" value="Chromosome"/>
</dbReference>
<comment type="similarity">
    <text evidence="2">Belongs to the TsaE family.</text>
</comment>
<evidence type="ECO:0000256" key="6">
    <source>
        <dbReference type="ARBA" id="ARBA00022723"/>
    </source>
</evidence>
<keyword evidence="4" id="KW-0963">Cytoplasm</keyword>
<gene>
    <name evidence="11" type="ORF">IMCC12053_1005</name>
</gene>
<dbReference type="KEGG" id="cmar:IMCC12053_1005"/>
<dbReference type="STRING" id="1397108.IMCC12053_1005"/>
<evidence type="ECO:0000256" key="8">
    <source>
        <dbReference type="ARBA" id="ARBA00022840"/>
    </source>
</evidence>
<protein>
    <recommendedName>
        <fullName evidence="3">tRNA threonylcarbamoyladenosine biosynthesis protein TsaE</fullName>
    </recommendedName>
    <alternativeName>
        <fullName evidence="10">t(6)A37 threonylcarbamoyladenosine biosynthesis protein TsaE</fullName>
    </alternativeName>
</protein>
<dbReference type="NCBIfam" id="TIGR00150">
    <property type="entry name" value="T6A_YjeE"/>
    <property type="match status" value="1"/>
</dbReference>
<dbReference type="Pfam" id="PF02367">
    <property type="entry name" value="TsaE"/>
    <property type="match status" value="1"/>
</dbReference>
<evidence type="ECO:0000256" key="4">
    <source>
        <dbReference type="ARBA" id="ARBA00022490"/>
    </source>
</evidence>
<keyword evidence="5" id="KW-0819">tRNA processing</keyword>
<dbReference type="AlphaFoldDB" id="A0A0P0AA16"/>
<evidence type="ECO:0000256" key="5">
    <source>
        <dbReference type="ARBA" id="ARBA00022694"/>
    </source>
</evidence>
<evidence type="ECO:0000256" key="3">
    <source>
        <dbReference type="ARBA" id="ARBA00019010"/>
    </source>
</evidence>
<evidence type="ECO:0000256" key="7">
    <source>
        <dbReference type="ARBA" id="ARBA00022741"/>
    </source>
</evidence>
<dbReference type="RefSeq" id="WP_062216249.1">
    <property type="nucleotide sequence ID" value="NZ_CP012023.1"/>
</dbReference>
<accession>A0A0P0AA16</accession>
<dbReference type="PATRIC" id="fig|1397108.4.peg.1032"/>
<name>A0A0P0AA16_9RHOB</name>
<dbReference type="PANTHER" id="PTHR33540:SF2">
    <property type="entry name" value="TRNA THREONYLCARBAMOYLADENOSINE BIOSYNTHESIS PROTEIN TSAE"/>
    <property type="match status" value="1"/>
</dbReference>
<keyword evidence="12" id="KW-1185">Reference proteome</keyword>
<keyword evidence="8" id="KW-0067">ATP-binding</keyword>
<evidence type="ECO:0000313" key="12">
    <source>
        <dbReference type="Proteomes" id="UP000064920"/>
    </source>
</evidence>
<dbReference type="SUPFAM" id="SSF52540">
    <property type="entry name" value="P-loop containing nucleoside triphosphate hydrolases"/>
    <property type="match status" value="1"/>
</dbReference>
<evidence type="ECO:0000256" key="1">
    <source>
        <dbReference type="ARBA" id="ARBA00004496"/>
    </source>
</evidence>
<reference evidence="11 12" key="1">
    <citation type="submission" date="2015-05" db="EMBL/GenBank/DDBJ databases">
        <authorList>
            <person name="Wang D.B."/>
            <person name="Wang M."/>
        </authorList>
    </citation>
    <scope>NUCLEOTIDE SEQUENCE [LARGE SCALE GENOMIC DNA]</scope>
    <source>
        <strain evidence="11 12">IMCC 12053</strain>
    </source>
</reference>
<evidence type="ECO:0000256" key="2">
    <source>
        <dbReference type="ARBA" id="ARBA00007599"/>
    </source>
</evidence>
<dbReference type="InterPro" id="IPR003442">
    <property type="entry name" value="T6A_TsaE"/>
</dbReference>
<dbReference type="Gene3D" id="3.40.50.300">
    <property type="entry name" value="P-loop containing nucleotide triphosphate hydrolases"/>
    <property type="match status" value="1"/>
</dbReference>